<sequence length="91" mass="9713">MCRFRPECAKASTPDVGRPPPIRRGWTAEEVDPAGAKEATRKEAASPLQPLAEANQASPSQPKQACRTGQRQPLADPVGGVVQKLKGLKAR</sequence>
<reference evidence="3" key="1">
    <citation type="journal article" date="2013" name="Nature">
        <title>Pan genome of the phytoplankton Emiliania underpins its global distribution.</title>
        <authorList>
            <person name="Read B.A."/>
            <person name="Kegel J."/>
            <person name="Klute M.J."/>
            <person name="Kuo A."/>
            <person name="Lefebvre S.C."/>
            <person name="Maumus F."/>
            <person name="Mayer C."/>
            <person name="Miller J."/>
            <person name="Monier A."/>
            <person name="Salamov A."/>
            <person name="Young J."/>
            <person name="Aguilar M."/>
            <person name="Claverie J.M."/>
            <person name="Frickenhaus S."/>
            <person name="Gonzalez K."/>
            <person name="Herman E.K."/>
            <person name="Lin Y.C."/>
            <person name="Napier J."/>
            <person name="Ogata H."/>
            <person name="Sarno A.F."/>
            <person name="Shmutz J."/>
            <person name="Schroeder D."/>
            <person name="de Vargas C."/>
            <person name="Verret F."/>
            <person name="von Dassow P."/>
            <person name="Valentin K."/>
            <person name="Van de Peer Y."/>
            <person name="Wheeler G."/>
            <person name="Dacks J.B."/>
            <person name="Delwiche C.F."/>
            <person name="Dyhrman S.T."/>
            <person name="Glockner G."/>
            <person name="John U."/>
            <person name="Richards T."/>
            <person name="Worden A.Z."/>
            <person name="Zhang X."/>
            <person name="Grigoriev I.V."/>
            <person name="Allen A.E."/>
            <person name="Bidle K."/>
            <person name="Borodovsky M."/>
            <person name="Bowler C."/>
            <person name="Brownlee C."/>
            <person name="Cock J.M."/>
            <person name="Elias M."/>
            <person name="Gladyshev V.N."/>
            <person name="Groth M."/>
            <person name="Guda C."/>
            <person name="Hadaegh A."/>
            <person name="Iglesias-Rodriguez M.D."/>
            <person name="Jenkins J."/>
            <person name="Jones B.M."/>
            <person name="Lawson T."/>
            <person name="Leese F."/>
            <person name="Lindquist E."/>
            <person name="Lobanov A."/>
            <person name="Lomsadze A."/>
            <person name="Malik S.B."/>
            <person name="Marsh M.E."/>
            <person name="Mackinder L."/>
            <person name="Mock T."/>
            <person name="Mueller-Roeber B."/>
            <person name="Pagarete A."/>
            <person name="Parker M."/>
            <person name="Probert I."/>
            <person name="Quesneville H."/>
            <person name="Raines C."/>
            <person name="Rensing S.A."/>
            <person name="Riano-Pachon D.M."/>
            <person name="Richier S."/>
            <person name="Rokitta S."/>
            <person name="Shiraiwa Y."/>
            <person name="Soanes D.M."/>
            <person name="van der Giezen M."/>
            <person name="Wahlund T.M."/>
            <person name="Williams B."/>
            <person name="Wilson W."/>
            <person name="Wolfe G."/>
            <person name="Wurch L.L."/>
        </authorList>
    </citation>
    <scope>NUCLEOTIDE SEQUENCE</scope>
</reference>
<proteinExistence type="predicted"/>
<name>A0A0D3KMX1_EMIH1</name>
<dbReference type="KEGG" id="ehx:EMIHUDRAFT_252195"/>
<feature type="region of interest" description="Disordered" evidence="1">
    <location>
        <begin position="1"/>
        <end position="91"/>
    </location>
</feature>
<protein>
    <submittedName>
        <fullName evidence="2">Uncharacterized protein</fullName>
    </submittedName>
</protein>
<dbReference type="PaxDb" id="2903-EOD37106"/>
<evidence type="ECO:0000313" key="3">
    <source>
        <dbReference type="Proteomes" id="UP000013827"/>
    </source>
</evidence>
<dbReference type="RefSeq" id="XP_005789535.1">
    <property type="nucleotide sequence ID" value="XM_005789478.1"/>
</dbReference>
<evidence type="ECO:0000256" key="1">
    <source>
        <dbReference type="SAM" id="MobiDB-lite"/>
    </source>
</evidence>
<keyword evidence="3" id="KW-1185">Reference proteome</keyword>
<reference evidence="2" key="2">
    <citation type="submission" date="2024-10" db="UniProtKB">
        <authorList>
            <consortium name="EnsemblProtists"/>
        </authorList>
    </citation>
    <scope>IDENTIFICATION</scope>
</reference>
<dbReference type="EnsemblProtists" id="EOD37106">
    <property type="protein sequence ID" value="EOD37106"/>
    <property type="gene ID" value="EMIHUDRAFT_252195"/>
</dbReference>
<accession>A0A0D3KMX1</accession>
<dbReference type="HOGENOM" id="CLU_2431624_0_0_1"/>
<dbReference type="Proteomes" id="UP000013827">
    <property type="component" value="Unassembled WGS sequence"/>
</dbReference>
<dbReference type="GeneID" id="17282378"/>
<feature type="compositionally biased region" description="Polar residues" evidence="1">
    <location>
        <begin position="55"/>
        <end position="71"/>
    </location>
</feature>
<dbReference type="AlphaFoldDB" id="A0A0D3KMX1"/>
<evidence type="ECO:0000313" key="2">
    <source>
        <dbReference type="EnsemblProtists" id="EOD37106"/>
    </source>
</evidence>
<organism evidence="2 3">
    <name type="scientific">Emiliania huxleyi (strain CCMP1516)</name>
    <dbReference type="NCBI Taxonomy" id="280463"/>
    <lineage>
        <taxon>Eukaryota</taxon>
        <taxon>Haptista</taxon>
        <taxon>Haptophyta</taxon>
        <taxon>Prymnesiophyceae</taxon>
        <taxon>Isochrysidales</taxon>
        <taxon>Noelaerhabdaceae</taxon>
        <taxon>Emiliania</taxon>
    </lineage>
</organism>